<dbReference type="EMBL" id="JAIWYP010000003">
    <property type="protein sequence ID" value="KAH3858419.1"/>
    <property type="molecule type" value="Genomic_DNA"/>
</dbReference>
<keyword evidence="2" id="KW-1185">Reference proteome</keyword>
<accession>A0A9D4R7Z2</accession>
<proteinExistence type="predicted"/>
<dbReference type="AlphaFoldDB" id="A0A9D4R7Z2"/>
<organism evidence="1 2">
    <name type="scientific">Dreissena polymorpha</name>
    <name type="common">Zebra mussel</name>
    <name type="synonym">Mytilus polymorpha</name>
    <dbReference type="NCBI Taxonomy" id="45954"/>
    <lineage>
        <taxon>Eukaryota</taxon>
        <taxon>Metazoa</taxon>
        <taxon>Spiralia</taxon>
        <taxon>Lophotrochozoa</taxon>
        <taxon>Mollusca</taxon>
        <taxon>Bivalvia</taxon>
        <taxon>Autobranchia</taxon>
        <taxon>Heteroconchia</taxon>
        <taxon>Euheterodonta</taxon>
        <taxon>Imparidentia</taxon>
        <taxon>Neoheterodontei</taxon>
        <taxon>Myida</taxon>
        <taxon>Dreissenoidea</taxon>
        <taxon>Dreissenidae</taxon>
        <taxon>Dreissena</taxon>
    </lineage>
</organism>
<comment type="caution">
    <text evidence="1">The sequence shown here is derived from an EMBL/GenBank/DDBJ whole genome shotgun (WGS) entry which is preliminary data.</text>
</comment>
<evidence type="ECO:0000313" key="2">
    <source>
        <dbReference type="Proteomes" id="UP000828390"/>
    </source>
</evidence>
<reference evidence="1" key="2">
    <citation type="submission" date="2020-11" db="EMBL/GenBank/DDBJ databases">
        <authorList>
            <person name="McCartney M.A."/>
            <person name="Auch B."/>
            <person name="Kono T."/>
            <person name="Mallez S."/>
            <person name="Becker A."/>
            <person name="Gohl D.M."/>
            <person name="Silverstein K.A.T."/>
            <person name="Koren S."/>
            <person name="Bechman K.B."/>
            <person name="Herman A."/>
            <person name="Abrahante J.E."/>
            <person name="Garbe J."/>
        </authorList>
    </citation>
    <scope>NUCLEOTIDE SEQUENCE</scope>
    <source>
        <strain evidence="1">Duluth1</strain>
        <tissue evidence="1">Whole animal</tissue>
    </source>
</reference>
<dbReference type="Proteomes" id="UP000828390">
    <property type="component" value="Unassembled WGS sequence"/>
</dbReference>
<protein>
    <submittedName>
        <fullName evidence="1">Uncharacterized protein</fullName>
    </submittedName>
</protein>
<sequence>MCVSLEPARVPEGGVRGPRHGICGKGRQVPLLEETDVLAVLAVRAHRSRLRTTEAAG</sequence>
<name>A0A9D4R7Z2_DREPO</name>
<reference evidence="1" key="1">
    <citation type="journal article" date="2019" name="bioRxiv">
        <title>The Genome of the Zebra Mussel, Dreissena polymorpha: A Resource for Invasive Species Research.</title>
        <authorList>
            <person name="McCartney M.A."/>
            <person name="Auch B."/>
            <person name="Kono T."/>
            <person name="Mallez S."/>
            <person name="Zhang Y."/>
            <person name="Obille A."/>
            <person name="Becker A."/>
            <person name="Abrahante J.E."/>
            <person name="Garbe J."/>
            <person name="Badalamenti J.P."/>
            <person name="Herman A."/>
            <person name="Mangelson H."/>
            <person name="Liachko I."/>
            <person name="Sullivan S."/>
            <person name="Sone E.D."/>
            <person name="Koren S."/>
            <person name="Silverstein K.A.T."/>
            <person name="Beckman K.B."/>
            <person name="Gohl D.M."/>
        </authorList>
    </citation>
    <scope>NUCLEOTIDE SEQUENCE</scope>
    <source>
        <strain evidence="1">Duluth1</strain>
        <tissue evidence="1">Whole animal</tissue>
    </source>
</reference>
<gene>
    <name evidence="1" type="ORF">DPMN_101043</name>
</gene>
<evidence type="ECO:0000313" key="1">
    <source>
        <dbReference type="EMBL" id="KAH3858419.1"/>
    </source>
</evidence>